<feature type="compositionally biased region" description="Low complexity" evidence="7">
    <location>
        <begin position="317"/>
        <end position="326"/>
    </location>
</feature>
<keyword evidence="2" id="KW-0963">Cytoplasm</keyword>
<dbReference type="InterPro" id="IPR000938">
    <property type="entry name" value="CAP-Gly_domain"/>
</dbReference>
<evidence type="ECO:0000256" key="6">
    <source>
        <dbReference type="ARBA" id="ARBA00023212"/>
    </source>
</evidence>
<name>A0A8W8L8V4_MAGGI</name>
<feature type="region of interest" description="Disordered" evidence="7">
    <location>
        <begin position="363"/>
        <end position="382"/>
    </location>
</feature>
<feature type="region of interest" description="Disordered" evidence="7">
    <location>
        <begin position="143"/>
        <end position="194"/>
    </location>
</feature>
<evidence type="ECO:0000259" key="8">
    <source>
        <dbReference type="PROSITE" id="PS50245"/>
    </source>
</evidence>
<evidence type="ECO:0000256" key="5">
    <source>
        <dbReference type="ARBA" id="ARBA00023054"/>
    </source>
</evidence>
<feature type="compositionally biased region" description="Polar residues" evidence="7">
    <location>
        <begin position="167"/>
        <end position="177"/>
    </location>
</feature>
<evidence type="ECO:0000256" key="4">
    <source>
        <dbReference type="ARBA" id="ARBA00023017"/>
    </source>
</evidence>
<sequence>MNTNNSSFENSPSLCEDINSLWIQSCENELTALPDLHLGAEGSVELSNLVEDKEIAARAVAFVVNGSRKGIVPLCADVANLLRAKRRLEKKVFMLKKENDFLHSASSLSRQTSHSISPTPASFSSEKSAQADFLFNLHSERNRPCSRCSQCSSTISSSPNFDKNRQRLSSLQYSPASSHGDESTNRRQFSLRGKRSRSESCDAFKGLPFSTIEAEVHVEPKDIEFNFTKENLNGKLPDEDSLKDDIFDFDNNYKEFKSDTENKNQNECEMKEFGRFEEKEGELIVKQSLTSGPAFKDNAECVSATNSCREKSMGTNSTKTKSSSVSSEDKDSQSSVQNSERDFKQCDLSGVCNRPNSSELAEEKRLSCTENPETHNGSAVAEESLEDKFAQSMLLNSKLTEELGAAKKEIEILKNRLLTLEPNKTDRLFLENEVCNTKMEYLERRLLNNNNRQTKSCDRYIKHRVTPISAYLSQPLYGCKCSACQAVFSSSEYISEADQESTDKRSFSVSHKLQVQLNDHVVAKGDRTGHIRYIGHLDKQTQPNLLFTGLELDSPVGNHDGVLNGKRYFNCPKDHGTFIPLQEIMCKVGKKGSKKTQSRDEPLKVLRKKRTDRVSTSK</sequence>
<dbReference type="OrthoDB" id="2130750at2759"/>
<evidence type="ECO:0000256" key="2">
    <source>
        <dbReference type="ARBA" id="ARBA00022490"/>
    </source>
</evidence>
<reference evidence="9" key="1">
    <citation type="submission" date="2022-08" db="UniProtKB">
        <authorList>
            <consortium name="EnsemblMetazoa"/>
        </authorList>
    </citation>
    <scope>IDENTIFICATION</scope>
    <source>
        <strain evidence="9">05x7-T-G4-1.051#20</strain>
    </source>
</reference>
<keyword evidence="10" id="KW-1185">Reference proteome</keyword>
<keyword evidence="3" id="KW-0493">Microtubule</keyword>
<evidence type="ECO:0000256" key="1">
    <source>
        <dbReference type="ARBA" id="ARBA00004186"/>
    </source>
</evidence>
<protein>
    <recommendedName>
        <fullName evidence="8">CAP-Gly domain-containing protein</fullName>
    </recommendedName>
</protein>
<dbReference type="OMA" id="CWENEIN"/>
<dbReference type="InterPro" id="IPR036859">
    <property type="entry name" value="CAP-Gly_dom_sf"/>
</dbReference>
<organism evidence="9 10">
    <name type="scientific">Magallana gigas</name>
    <name type="common">Pacific oyster</name>
    <name type="synonym">Crassostrea gigas</name>
    <dbReference type="NCBI Taxonomy" id="29159"/>
    <lineage>
        <taxon>Eukaryota</taxon>
        <taxon>Metazoa</taxon>
        <taxon>Spiralia</taxon>
        <taxon>Lophotrochozoa</taxon>
        <taxon>Mollusca</taxon>
        <taxon>Bivalvia</taxon>
        <taxon>Autobranchia</taxon>
        <taxon>Pteriomorphia</taxon>
        <taxon>Ostreida</taxon>
        <taxon>Ostreoidea</taxon>
        <taxon>Ostreidae</taxon>
        <taxon>Magallana</taxon>
    </lineage>
</organism>
<dbReference type="SUPFAM" id="SSF74924">
    <property type="entry name" value="Cap-Gly domain"/>
    <property type="match status" value="1"/>
</dbReference>
<feature type="compositionally biased region" description="Polar residues" evidence="7">
    <location>
        <begin position="368"/>
        <end position="377"/>
    </location>
</feature>
<dbReference type="GO" id="GO:0005874">
    <property type="term" value="C:microtubule"/>
    <property type="evidence" value="ECO:0007669"/>
    <property type="project" value="UniProtKB-KW"/>
</dbReference>
<evidence type="ECO:0000256" key="7">
    <source>
        <dbReference type="SAM" id="MobiDB-lite"/>
    </source>
</evidence>
<evidence type="ECO:0000313" key="10">
    <source>
        <dbReference type="Proteomes" id="UP000005408"/>
    </source>
</evidence>
<feature type="compositionally biased region" description="Low complexity" evidence="7">
    <location>
        <begin position="145"/>
        <end position="158"/>
    </location>
</feature>
<accession>A0A8W8L8V4</accession>
<keyword evidence="6" id="KW-0206">Cytoskeleton</keyword>
<comment type="subcellular location">
    <subcellularLocation>
        <location evidence="1">Cytoplasm</location>
        <location evidence="1">Cytoskeleton</location>
        <location evidence="1">Spindle</location>
    </subcellularLocation>
</comment>
<dbReference type="EnsemblMetazoa" id="G27000.1">
    <property type="protein sequence ID" value="G27000.1:cds"/>
    <property type="gene ID" value="G27000"/>
</dbReference>
<dbReference type="SMART" id="SM01052">
    <property type="entry name" value="CAP_GLY"/>
    <property type="match status" value="1"/>
</dbReference>
<dbReference type="AlphaFoldDB" id="A0A8W8L8V4"/>
<evidence type="ECO:0000256" key="3">
    <source>
        <dbReference type="ARBA" id="ARBA00022701"/>
    </source>
</evidence>
<dbReference type="GO" id="GO:0030286">
    <property type="term" value="C:dynein complex"/>
    <property type="evidence" value="ECO:0007669"/>
    <property type="project" value="UniProtKB-KW"/>
</dbReference>
<keyword evidence="5" id="KW-0175">Coiled coil</keyword>
<evidence type="ECO:0000313" key="9">
    <source>
        <dbReference type="EnsemblMetazoa" id="G27000.1:cds"/>
    </source>
</evidence>
<dbReference type="Gene3D" id="2.30.30.190">
    <property type="entry name" value="CAP Gly-rich-like domain"/>
    <property type="match status" value="1"/>
</dbReference>
<proteinExistence type="predicted"/>
<dbReference type="PROSITE" id="PS50245">
    <property type="entry name" value="CAP_GLY_2"/>
    <property type="match status" value="1"/>
</dbReference>
<dbReference type="PANTHER" id="PTHR18916">
    <property type="entry name" value="DYNACTIN 1-RELATED MICROTUBULE-BINDING"/>
    <property type="match status" value="1"/>
</dbReference>
<feature type="domain" description="CAP-Gly" evidence="8">
    <location>
        <begin position="546"/>
        <end position="580"/>
    </location>
</feature>
<feature type="region of interest" description="Disordered" evidence="7">
    <location>
        <begin position="589"/>
        <end position="618"/>
    </location>
</feature>
<feature type="region of interest" description="Disordered" evidence="7">
    <location>
        <begin position="309"/>
        <end position="342"/>
    </location>
</feature>
<keyword evidence="4" id="KW-0243">Dynein</keyword>
<dbReference type="Proteomes" id="UP000005408">
    <property type="component" value="Unassembled WGS sequence"/>
</dbReference>
<dbReference type="Pfam" id="PF01302">
    <property type="entry name" value="CAP_GLY"/>
    <property type="match status" value="1"/>
</dbReference>
<dbReference type="GO" id="GO:0005819">
    <property type="term" value="C:spindle"/>
    <property type="evidence" value="ECO:0007669"/>
    <property type="project" value="UniProtKB-SubCell"/>
</dbReference>
<dbReference type="PANTHER" id="PTHR18916:SF6">
    <property type="entry name" value="DYNACTIN SUBUNIT 1"/>
    <property type="match status" value="1"/>
</dbReference>
<dbReference type="PROSITE" id="PS00845">
    <property type="entry name" value="CAP_GLY_1"/>
    <property type="match status" value="1"/>
</dbReference>